<proteinExistence type="predicted"/>
<organism evidence="2 3">
    <name type="scientific">Acidimangrovimonas pyrenivorans</name>
    <dbReference type="NCBI Taxonomy" id="2030798"/>
    <lineage>
        <taxon>Bacteria</taxon>
        <taxon>Pseudomonadati</taxon>
        <taxon>Pseudomonadota</taxon>
        <taxon>Alphaproteobacteria</taxon>
        <taxon>Rhodobacterales</taxon>
        <taxon>Paracoccaceae</taxon>
        <taxon>Acidimangrovimonas</taxon>
    </lineage>
</organism>
<feature type="transmembrane region" description="Helical" evidence="1">
    <location>
        <begin position="84"/>
        <end position="102"/>
    </location>
</feature>
<reference evidence="3" key="1">
    <citation type="journal article" date="2019" name="Int. J. Syst. Evol. Microbiol.">
        <title>The Global Catalogue of Microorganisms (GCM) 10K type strain sequencing project: providing services to taxonomists for standard genome sequencing and annotation.</title>
        <authorList>
            <consortium name="The Broad Institute Genomics Platform"/>
            <consortium name="The Broad Institute Genome Sequencing Center for Infectious Disease"/>
            <person name="Wu L."/>
            <person name="Ma J."/>
        </authorList>
    </citation>
    <scope>NUCLEOTIDE SEQUENCE [LARGE SCALE GENOMIC DNA]</scope>
    <source>
        <strain evidence="3">KCTC 62192</strain>
    </source>
</reference>
<feature type="transmembrane region" description="Helical" evidence="1">
    <location>
        <begin position="292"/>
        <end position="311"/>
    </location>
</feature>
<feature type="transmembrane region" description="Helical" evidence="1">
    <location>
        <begin position="215"/>
        <end position="233"/>
    </location>
</feature>
<dbReference type="EMBL" id="JBHRSK010000020">
    <property type="protein sequence ID" value="MFC2970452.1"/>
    <property type="molecule type" value="Genomic_DNA"/>
</dbReference>
<protein>
    <submittedName>
        <fullName evidence="2">Uncharacterized protein</fullName>
    </submittedName>
</protein>
<keyword evidence="1" id="KW-0472">Membrane</keyword>
<keyword evidence="3" id="KW-1185">Reference proteome</keyword>
<accession>A0ABV7AP22</accession>
<feature type="transmembrane region" description="Helical" evidence="1">
    <location>
        <begin position="254"/>
        <end position="272"/>
    </location>
</feature>
<sequence>MIAQFDPRTAGYGDARRRHGLLTLLKRLLALIVFTIALSSLEHENLPDYLAYQRMFDTTYPFGSNYYGFYVVASLSKAAGLGYLGFRSLVLFLGVLLAYWLVRARRPQETAGKTSRRSARRNGFMLLLLIFAFVLEFYLIRLRAGLSIFFFAIVILTWTRKPRGAGRLVALRLAQLTCLSVSAVIHLETFVSLFLFVLVPAIWTSRFSTVFRSNGKVFFVISSLLWAVLFSLVTKDATEIRGAHLNSQLNFVRFLAISPAPILLWLPVWTLFRRPAPNPGIRRRKWRHEYFPYLFALNYVAAASVLALFYLSGHIVTSGEAIVRIMTLSSLGAIFSISYWGVSARNSVALYITVCNALFFVNTIAGTVFHWHTA</sequence>
<feature type="transmembrane region" description="Helical" evidence="1">
    <location>
        <begin position="323"/>
        <end position="342"/>
    </location>
</feature>
<feature type="transmembrane region" description="Helical" evidence="1">
    <location>
        <begin position="173"/>
        <end position="203"/>
    </location>
</feature>
<feature type="transmembrane region" description="Helical" evidence="1">
    <location>
        <begin position="21"/>
        <end position="41"/>
    </location>
</feature>
<gene>
    <name evidence="2" type="ORF">ACFOES_20325</name>
</gene>
<evidence type="ECO:0000256" key="1">
    <source>
        <dbReference type="SAM" id="Phobius"/>
    </source>
</evidence>
<name>A0ABV7AP22_9RHOB</name>
<feature type="transmembrane region" description="Helical" evidence="1">
    <location>
        <begin position="348"/>
        <end position="371"/>
    </location>
</feature>
<dbReference type="Proteomes" id="UP001595443">
    <property type="component" value="Unassembled WGS sequence"/>
</dbReference>
<evidence type="ECO:0000313" key="2">
    <source>
        <dbReference type="EMBL" id="MFC2970452.1"/>
    </source>
</evidence>
<keyword evidence="1" id="KW-0812">Transmembrane</keyword>
<feature type="transmembrane region" description="Helical" evidence="1">
    <location>
        <begin position="123"/>
        <end position="140"/>
    </location>
</feature>
<dbReference type="RefSeq" id="WP_377835433.1">
    <property type="nucleotide sequence ID" value="NZ_JBHRSK010000020.1"/>
</dbReference>
<evidence type="ECO:0000313" key="3">
    <source>
        <dbReference type="Proteomes" id="UP001595443"/>
    </source>
</evidence>
<comment type="caution">
    <text evidence="2">The sequence shown here is derived from an EMBL/GenBank/DDBJ whole genome shotgun (WGS) entry which is preliminary data.</text>
</comment>
<keyword evidence="1" id="KW-1133">Transmembrane helix</keyword>